<dbReference type="RefSeq" id="WP_326927374.1">
    <property type="nucleotide sequence ID" value="NZ_CP123443.1"/>
</dbReference>
<dbReference type="InterPro" id="IPR056179">
    <property type="entry name" value="DHQS_C"/>
</dbReference>
<reference evidence="11 12" key="1">
    <citation type="submission" date="2023-04" db="EMBL/GenBank/DDBJ databases">
        <title>Spirochaete genome identified in red abalone sample constitutes a novel genus.</title>
        <authorList>
            <person name="Sharma S.P."/>
            <person name="Purcell C.M."/>
            <person name="Hyde J.R."/>
            <person name="Severin A.J."/>
        </authorList>
    </citation>
    <scope>NUCLEOTIDE SEQUENCE [LARGE SCALE GENOMIC DNA]</scope>
    <source>
        <strain evidence="11 12">SP-2023</strain>
    </source>
</reference>
<dbReference type="CDD" id="cd08195">
    <property type="entry name" value="DHQS"/>
    <property type="match status" value="1"/>
</dbReference>
<feature type="domain" description="3-dehydroquinate synthase C-terminal" evidence="10">
    <location>
        <begin position="162"/>
        <end position="297"/>
    </location>
</feature>
<evidence type="ECO:0000313" key="11">
    <source>
        <dbReference type="EMBL" id="WGK69187.1"/>
    </source>
</evidence>
<gene>
    <name evidence="11" type="ORF">P0082_12015</name>
</gene>
<accession>A0ABY8MGU2</accession>
<evidence type="ECO:0000256" key="8">
    <source>
        <dbReference type="ARBA" id="ARBA00023285"/>
    </source>
</evidence>
<dbReference type="PIRSF" id="PIRSF001455">
    <property type="entry name" value="DHQ_synth"/>
    <property type="match status" value="1"/>
</dbReference>
<keyword evidence="6" id="KW-0057">Aromatic amino acid biosynthesis</keyword>
<name>A0ABY8MGU2_9SPIO</name>
<keyword evidence="4" id="KW-0479">Metal-binding</keyword>
<dbReference type="GO" id="GO:0016829">
    <property type="term" value="F:lyase activity"/>
    <property type="evidence" value="ECO:0007669"/>
    <property type="project" value="UniProtKB-KW"/>
</dbReference>
<protein>
    <submittedName>
        <fullName evidence="11">3-dehydroquinate synthase</fullName>
        <ecNumber evidence="11">4.2.3.-</ecNumber>
    </submittedName>
</protein>
<keyword evidence="7 11" id="KW-0456">Lyase</keyword>
<keyword evidence="8" id="KW-0170">Cobalt</keyword>
<dbReference type="SUPFAM" id="SSF56796">
    <property type="entry name" value="Dehydroquinate synthase-like"/>
    <property type="match status" value="1"/>
</dbReference>
<sequence>MRELVESYRFENFCSNLVLSSPEGALEGCDFVVADQNTVELLPSVPDLVLPSGETNKTLVQVEKLIGAFVTRRLGRSSTVLAFGGGVLCDLVGFAAASYMRGCGLILVPTTLLSMVDAGLGGKTGCNYQDYKNMIGAFYPAGEVRIVPEVLATLPEREFRSGLAELCKHSLLSGTDDLWWKLQEWKNGLRAPILAGEGAKVTAMQLCGLLLEGVRVKGQVVQRDLYERGERAFLNLGHTYAHALEKVSGFACTHGEAVAWGINQALQLSAGLKYCSDTYAAEVKGLLSDIGFTLDTYRLCPNLLSTESTAGDERLTGSLVDAMRLDKKRSASGIRLILQRGRAQTFIEEISPDVIVRFLQQHI</sequence>
<evidence type="ECO:0000256" key="4">
    <source>
        <dbReference type="ARBA" id="ARBA00022723"/>
    </source>
</evidence>
<evidence type="ECO:0000256" key="7">
    <source>
        <dbReference type="ARBA" id="ARBA00023239"/>
    </source>
</evidence>
<evidence type="ECO:0000256" key="1">
    <source>
        <dbReference type="ARBA" id="ARBA00001911"/>
    </source>
</evidence>
<comment type="cofactor">
    <cofactor evidence="1">
        <name>NAD(+)</name>
        <dbReference type="ChEBI" id="CHEBI:57540"/>
    </cofactor>
</comment>
<dbReference type="Pfam" id="PF24621">
    <property type="entry name" value="DHQS_C"/>
    <property type="match status" value="1"/>
</dbReference>
<evidence type="ECO:0000256" key="2">
    <source>
        <dbReference type="ARBA" id="ARBA00001941"/>
    </source>
</evidence>
<dbReference type="Proteomes" id="UP001228690">
    <property type="component" value="Chromosome"/>
</dbReference>
<dbReference type="Pfam" id="PF01761">
    <property type="entry name" value="DHQ_synthase"/>
    <property type="match status" value="1"/>
</dbReference>
<dbReference type="PANTHER" id="PTHR43622">
    <property type="entry name" value="3-DEHYDROQUINATE SYNTHASE"/>
    <property type="match status" value="1"/>
</dbReference>
<keyword evidence="3" id="KW-0028">Amino-acid biosynthesis</keyword>
<dbReference type="Gene3D" id="3.40.50.1970">
    <property type="match status" value="1"/>
</dbReference>
<dbReference type="EC" id="4.2.3.-" evidence="11"/>
<evidence type="ECO:0000256" key="5">
    <source>
        <dbReference type="ARBA" id="ARBA00023027"/>
    </source>
</evidence>
<keyword evidence="12" id="KW-1185">Reference proteome</keyword>
<dbReference type="Gene3D" id="1.20.1090.10">
    <property type="entry name" value="Dehydroquinate synthase-like - alpha domain"/>
    <property type="match status" value="1"/>
</dbReference>
<dbReference type="EMBL" id="CP123443">
    <property type="protein sequence ID" value="WGK69187.1"/>
    <property type="molecule type" value="Genomic_DNA"/>
</dbReference>
<keyword evidence="5" id="KW-0520">NAD</keyword>
<evidence type="ECO:0000256" key="3">
    <source>
        <dbReference type="ARBA" id="ARBA00022605"/>
    </source>
</evidence>
<dbReference type="InterPro" id="IPR030963">
    <property type="entry name" value="DHQ_synth_fam"/>
</dbReference>
<dbReference type="PANTHER" id="PTHR43622:SF7">
    <property type="entry name" value="3-DEHYDROQUINATE SYNTHASE, CHLOROPLASTIC"/>
    <property type="match status" value="1"/>
</dbReference>
<organism evidence="11 12">
    <name type="scientific">Candidatus Haliotispira prima</name>
    <dbReference type="NCBI Taxonomy" id="3034016"/>
    <lineage>
        <taxon>Bacteria</taxon>
        <taxon>Pseudomonadati</taxon>
        <taxon>Spirochaetota</taxon>
        <taxon>Spirochaetia</taxon>
        <taxon>Spirochaetales</taxon>
        <taxon>Spirochaetaceae</taxon>
        <taxon>Candidatus Haliotispira</taxon>
    </lineage>
</organism>
<evidence type="ECO:0000259" key="9">
    <source>
        <dbReference type="Pfam" id="PF01761"/>
    </source>
</evidence>
<proteinExistence type="predicted"/>
<comment type="cofactor">
    <cofactor evidence="2">
        <name>Co(2+)</name>
        <dbReference type="ChEBI" id="CHEBI:48828"/>
    </cofactor>
</comment>
<evidence type="ECO:0000259" key="10">
    <source>
        <dbReference type="Pfam" id="PF24621"/>
    </source>
</evidence>
<dbReference type="InterPro" id="IPR030960">
    <property type="entry name" value="DHQS/DOIS_N"/>
</dbReference>
<feature type="domain" description="3-dehydroquinate synthase N-terminal" evidence="9">
    <location>
        <begin position="48"/>
        <end position="160"/>
    </location>
</feature>
<evidence type="ECO:0000313" key="12">
    <source>
        <dbReference type="Proteomes" id="UP001228690"/>
    </source>
</evidence>
<evidence type="ECO:0000256" key="6">
    <source>
        <dbReference type="ARBA" id="ARBA00023141"/>
    </source>
</evidence>
<dbReference type="InterPro" id="IPR050071">
    <property type="entry name" value="Dehydroquinate_synthase"/>
</dbReference>